<feature type="transmembrane region" description="Helical" evidence="2">
    <location>
        <begin position="66"/>
        <end position="89"/>
    </location>
</feature>
<feature type="region of interest" description="Disordered" evidence="1">
    <location>
        <begin position="1"/>
        <end position="57"/>
    </location>
</feature>
<organism evidence="3 4">
    <name type="scientific">Micromonospora zhanjiangensis</name>
    <dbReference type="NCBI Taxonomy" id="1522057"/>
    <lineage>
        <taxon>Bacteria</taxon>
        <taxon>Bacillati</taxon>
        <taxon>Actinomycetota</taxon>
        <taxon>Actinomycetes</taxon>
        <taxon>Micromonosporales</taxon>
        <taxon>Micromonosporaceae</taxon>
        <taxon>Micromonospora</taxon>
    </lineage>
</organism>
<dbReference type="Proteomes" id="UP001595868">
    <property type="component" value="Unassembled WGS sequence"/>
</dbReference>
<evidence type="ECO:0000256" key="2">
    <source>
        <dbReference type="SAM" id="Phobius"/>
    </source>
</evidence>
<accession>A0ABV8KE99</accession>
<name>A0ABV8KE99_9ACTN</name>
<evidence type="ECO:0000313" key="4">
    <source>
        <dbReference type="Proteomes" id="UP001595868"/>
    </source>
</evidence>
<dbReference type="EMBL" id="JBHSBN010000001">
    <property type="protein sequence ID" value="MFC4104368.1"/>
    <property type="molecule type" value="Genomic_DNA"/>
</dbReference>
<evidence type="ECO:0008006" key="5">
    <source>
        <dbReference type="Google" id="ProtNLM"/>
    </source>
</evidence>
<comment type="caution">
    <text evidence="3">The sequence shown here is derived from an EMBL/GenBank/DDBJ whole genome shotgun (WGS) entry which is preliminary data.</text>
</comment>
<evidence type="ECO:0000256" key="1">
    <source>
        <dbReference type="SAM" id="MobiDB-lite"/>
    </source>
</evidence>
<feature type="compositionally biased region" description="Polar residues" evidence="1">
    <location>
        <begin position="1"/>
        <end position="12"/>
    </location>
</feature>
<gene>
    <name evidence="3" type="ORF">ACFOX0_00240</name>
</gene>
<keyword evidence="2" id="KW-1133">Transmembrane helix</keyword>
<keyword evidence="2" id="KW-0812">Transmembrane</keyword>
<protein>
    <recommendedName>
        <fullName evidence="5">Mce-associated membrane protein</fullName>
    </recommendedName>
</protein>
<dbReference type="RefSeq" id="WP_377541840.1">
    <property type="nucleotide sequence ID" value="NZ_JBHSBN010000001.1"/>
</dbReference>
<keyword evidence="4" id="KW-1185">Reference proteome</keyword>
<evidence type="ECO:0000313" key="3">
    <source>
        <dbReference type="EMBL" id="MFC4104368.1"/>
    </source>
</evidence>
<proteinExistence type="predicted"/>
<sequence>MQPPAGSQTSHVPAQRTPPVETPGAEPVGGPTPMPVPGIEPIATPAGPAGPAPALPAAPRRNRRRIVLAVLGGLLALAVMGAGTLFYLYDRATAPDRSAPDVTVDNYLRAYLVDRNDALADQFVCEGSTDLAALRALRAEAERREAQFNVSVRVSWGPLQRSKTATGETVRVTLTIRSFADGQDRAGRREDWAFDLAEDDGWRVCSARKEG</sequence>
<reference evidence="4" key="1">
    <citation type="journal article" date="2019" name="Int. J. Syst. Evol. Microbiol.">
        <title>The Global Catalogue of Microorganisms (GCM) 10K type strain sequencing project: providing services to taxonomists for standard genome sequencing and annotation.</title>
        <authorList>
            <consortium name="The Broad Institute Genomics Platform"/>
            <consortium name="The Broad Institute Genome Sequencing Center for Infectious Disease"/>
            <person name="Wu L."/>
            <person name="Ma J."/>
        </authorList>
    </citation>
    <scope>NUCLEOTIDE SEQUENCE [LARGE SCALE GENOMIC DNA]</scope>
    <source>
        <strain evidence="4">2902at01</strain>
    </source>
</reference>
<keyword evidence="2" id="KW-0472">Membrane</keyword>